<sequence length="75" mass="8365">MGRPGLRSRHVKTQALTVTTKEARVYSCSACSASWWSIAGRFVLGVVLAWSVSQPSKASGKHFHSVIFFLILFYF</sequence>
<evidence type="ECO:0000313" key="1">
    <source>
        <dbReference type="EMBL" id="KCW54396.1"/>
    </source>
</evidence>
<name>A0A059AL42_EUCGR</name>
<dbReference type="InParanoid" id="A0A059AL42"/>
<dbReference type="AlphaFoldDB" id="A0A059AL42"/>
<proteinExistence type="predicted"/>
<dbReference type="Gramene" id="KCW54396">
    <property type="protein sequence ID" value="KCW54396"/>
    <property type="gene ID" value="EUGRSUZ_I00349"/>
</dbReference>
<organism evidence="1">
    <name type="scientific">Eucalyptus grandis</name>
    <name type="common">Flooded gum</name>
    <dbReference type="NCBI Taxonomy" id="71139"/>
    <lineage>
        <taxon>Eukaryota</taxon>
        <taxon>Viridiplantae</taxon>
        <taxon>Streptophyta</taxon>
        <taxon>Embryophyta</taxon>
        <taxon>Tracheophyta</taxon>
        <taxon>Spermatophyta</taxon>
        <taxon>Magnoliopsida</taxon>
        <taxon>eudicotyledons</taxon>
        <taxon>Gunneridae</taxon>
        <taxon>Pentapetalae</taxon>
        <taxon>rosids</taxon>
        <taxon>malvids</taxon>
        <taxon>Myrtales</taxon>
        <taxon>Myrtaceae</taxon>
        <taxon>Myrtoideae</taxon>
        <taxon>Eucalypteae</taxon>
        <taxon>Eucalyptus</taxon>
    </lineage>
</organism>
<gene>
    <name evidence="1" type="ORF">EUGRSUZ_I00349</name>
</gene>
<protein>
    <submittedName>
        <fullName evidence="1">Uncharacterized protein</fullName>
    </submittedName>
</protein>
<dbReference type="EMBL" id="KK198761">
    <property type="protein sequence ID" value="KCW54396.1"/>
    <property type="molecule type" value="Genomic_DNA"/>
</dbReference>
<accession>A0A059AL42</accession>
<reference evidence="1" key="1">
    <citation type="submission" date="2013-07" db="EMBL/GenBank/DDBJ databases">
        <title>The genome of Eucalyptus grandis.</title>
        <authorList>
            <person name="Schmutz J."/>
            <person name="Hayes R."/>
            <person name="Myburg A."/>
            <person name="Tuskan G."/>
            <person name="Grattapaglia D."/>
            <person name="Rokhsar D.S."/>
        </authorList>
    </citation>
    <scope>NUCLEOTIDE SEQUENCE</scope>
    <source>
        <tissue evidence="1">Leaf extractions</tissue>
    </source>
</reference>